<dbReference type="Proteomes" id="UP001242342">
    <property type="component" value="Unassembled WGS sequence"/>
</dbReference>
<dbReference type="EMBL" id="JAUYVU010000002">
    <property type="protein sequence ID" value="MDP2540766.1"/>
    <property type="molecule type" value="Genomic_DNA"/>
</dbReference>
<feature type="transmembrane region" description="Helical" evidence="1">
    <location>
        <begin position="7"/>
        <end position="30"/>
    </location>
</feature>
<proteinExistence type="predicted"/>
<dbReference type="RefSeq" id="WP_099214536.1">
    <property type="nucleotide sequence ID" value="NZ_JAUYVU010000002.1"/>
</dbReference>
<reference evidence="2 5" key="3">
    <citation type="submission" date="2023-07" db="EMBL/GenBank/DDBJ databases">
        <title>Genome content predicts the carbon catabolic preferences of heterotrophic bacteria.</title>
        <authorList>
            <person name="Gralka M."/>
        </authorList>
    </citation>
    <scope>NUCLEOTIDE SEQUENCE [LARGE SCALE GENOMIC DNA]</scope>
    <source>
        <strain evidence="2 5">4G03</strain>
    </source>
</reference>
<evidence type="ECO:0008006" key="6">
    <source>
        <dbReference type="Google" id="ProtNLM"/>
    </source>
</evidence>
<keyword evidence="1" id="KW-0472">Membrane</keyword>
<dbReference type="AlphaFoldDB" id="A0A2G1BXW1"/>
<protein>
    <recommendedName>
        <fullName evidence="6">Phage abortive infection protein</fullName>
    </recommendedName>
</protein>
<keyword evidence="5" id="KW-1185">Reference proteome</keyword>
<evidence type="ECO:0000313" key="2">
    <source>
        <dbReference type="EMBL" id="MDP2540766.1"/>
    </source>
</evidence>
<name>A0A2G1BXW1_9FLAO</name>
<reference evidence="3" key="2">
    <citation type="submission" date="2017-10" db="EMBL/GenBank/DDBJ databases">
        <authorList>
            <person name="Enke T.N."/>
            <person name="Cordero O.X."/>
        </authorList>
    </citation>
    <scope>NUCLEOTIDE SEQUENCE</scope>
    <source>
        <strain evidence="3">4G03</strain>
    </source>
</reference>
<accession>A0A2G1BXW1</accession>
<keyword evidence="1" id="KW-0812">Transmembrane</keyword>
<dbReference type="Proteomes" id="UP000222163">
    <property type="component" value="Unassembled WGS sequence"/>
</dbReference>
<comment type="caution">
    <text evidence="3">The sequence shown here is derived from an EMBL/GenBank/DDBJ whole genome shotgun (WGS) entry which is preliminary data.</text>
</comment>
<organism evidence="3 4">
    <name type="scientific">Tenacibaculum discolor</name>
    <dbReference type="NCBI Taxonomy" id="361581"/>
    <lineage>
        <taxon>Bacteria</taxon>
        <taxon>Pseudomonadati</taxon>
        <taxon>Bacteroidota</taxon>
        <taxon>Flavobacteriia</taxon>
        <taxon>Flavobacteriales</taxon>
        <taxon>Flavobacteriaceae</taxon>
        <taxon>Tenacibaculum</taxon>
    </lineage>
</organism>
<keyword evidence="1" id="KW-1133">Transmembrane helix</keyword>
<evidence type="ECO:0000313" key="5">
    <source>
        <dbReference type="Proteomes" id="UP001242342"/>
    </source>
</evidence>
<feature type="transmembrane region" description="Helical" evidence="1">
    <location>
        <begin position="42"/>
        <end position="64"/>
    </location>
</feature>
<gene>
    <name evidence="3" type="ORF">CSC81_04285</name>
    <name evidence="2" type="ORF">Q8W23_04685</name>
</gene>
<sequence>MELTKKKVVFGVLLVLLIWVLSAVIMVFLYDIPSDRGATGDMFGAVNALFSGLALFGIVVSILIQQKELRHQKEELSDTRKEFKVNRVTNILFKQAEYLNLSIERNKYKVPTVFENNWESVDFDSFVRYIENPENVKRIKTLHVNSNLITFIIAQLVQAIDNFENILDLNSFDREEKKQMRFLFGANLNPRLFPLLRIQLKLLKRAISDVVERDETSILENELRKIDLRNIKKILVFVKKNKSDK</sequence>
<evidence type="ECO:0000256" key="1">
    <source>
        <dbReference type="SAM" id="Phobius"/>
    </source>
</evidence>
<reference evidence="3 4" key="1">
    <citation type="journal article" date="2016" name="Nat. Commun.">
        <title>Microbial interactions lead to rapid micro-scale successions on model marine particles.</title>
        <authorList>
            <person name="Datta M.S."/>
            <person name="Sliwerska E."/>
            <person name="Gore J."/>
            <person name="Polz M.F."/>
            <person name="Cordero O.X."/>
        </authorList>
    </citation>
    <scope>NUCLEOTIDE SEQUENCE [LARGE SCALE GENOMIC DNA]</scope>
    <source>
        <strain evidence="3 4">4G03</strain>
    </source>
</reference>
<evidence type="ECO:0000313" key="3">
    <source>
        <dbReference type="EMBL" id="PHN98719.1"/>
    </source>
</evidence>
<evidence type="ECO:0000313" key="4">
    <source>
        <dbReference type="Proteomes" id="UP000222163"/>
    </source>
</evidence>
<dbReference type="EMBL" id="PDUU01000003">
    <property type="protein sequence ID" value="PHN98719.1"/>
    <property type="molecule type" value="Genomic_DNA"/>
</dbReference>